<dbReference type="EMBL" id="ATAM02000001">
    <property type="protein sequence ID" value="KAL0255543.1"/>
    <property type="molecule type" value="Genomic_DNA"/>
</dbReference>
<feature type="compositionally biased region" description="Pro residues" evidence="1">
    <location>
        <begin position="636"/>
        <end position="647"/>
    </location>
</feature>
<comment type="caution">
    <text evidence="2">The sequence shown here is derived from an EMBL/GenBank/DDBJ whole genome shotgun (WGS) entry which is preliminary data.</text>
</comment>
<feature type="compositionally biased region" description="Polar residues" evidence="1">
    <location>
        <begin position="873"/>
        <end position="890"/>
    </location>
</feature>
<evidence type="ECO:0000313" key="2">
    <source>
        <dbReference type="EMBL" id="KAL0255543.1"/>
    </source>
</evidence>
<feature type="region of interest" description="Disordered" evidence="1">
    <location>
        <begin position="584"/>
        <end position="657"/>
    </location>
</feature>
<organism evidence="2 3">
    <name type="scientific">Cryptococcus tetragattii IND107</name>
    <dbReference type="NCBI Taxonomy" id="1296105"/>
    <lineage>
        <taxon>Eukaryota</taxon>
        <taxon>Fungi</taxon>
        <taxon>Dikarya</taxon>
        <taxon>Basidiomycota</taxon>
        <taxon>Agaricomycotina</taxon>
        <taxon>Tremellomycetes</taxon>
        <taxon>Tremellales</taxon>
        <taxon>Cryptococcaceae</taxon>
        <taxon>Cryptococcus</taxon>
        <taxon>Cryptococcus gattii species complex</taxon>
    </lineage>
</organism>
<evidence type="ECO:0000313" key="3">
    <source>
        <dbReference type="Proteomes" id="UP000054399"/>
    </source>
</evidence>
<dbReference type="Proteomes" id="UP000054399">
    <property type="component" value="Unassembled WGS sequence"/>
</dbReference>
<feature type="compositionally biased region" description="Low complexity" evidence="1">
    <location>
        <begin position="537"/>
        <end position="549"/>
    </location>
</feature>
<accession>A0ABR3C4J8</accession>
<feature type="region of interest" description="Disordered" evidence="1">
    <location>
        <begin position="537"/>
        <end position="560"/>
    </location>
</feature>
<feature type="compositionally biased region" description="Basic residues" evidence="1">
    <location>
        <begin position="28"/>
        <end position="46"/>
    </location>
</feature>
<name>A0ABR3C4J8_9TREE</name>
<feature type="compositionally biased region" description="Low complexity" evidence="1">
    <location>
        <begin position="500"/>
        <end position="512"/>
    </location>
</feature>
<reference evidence="2 3" key="2">
    <citation type="submission" date="2024-01" db="EMBL/GenBank/DDBJ databases">
        <title>Comparative genomics of Cryptococcus and Kwoniella reveals pathogenesis evolution and contrasting modes of karyotype evolution via chromosome fusion or intercentromeric recombination.</title>
        <authorList>
            <person name="Coelho M.A."/>
            <person name="David-Palma M."/>
            <person name="Shea T."/>
            <person name="Bowers K."/>
            <person name="Mcginley-Smith S."/>
            <person name="Mohammad A.W."/>
            <person name="Gnirke A."/>
            <person name="Yurkov A.M."/>
            <person name="Nowrousian M."/>
            <person name="Sun S."/>
            <person name="Cuomo C.A."/>
            <person name="Heitman J."/>
        </authorList>
    </citation>
    <scope>NUCLEOTIDE SEQUENCE [LARGE SCALE GENOMIC DNA]</scope>
    <source>
        <strain evidence="2 3">IND107</strain>
    </source>
</reference>
<protein>
    <submittedName>
        <fullName evidence="2">Uncharacterized protein</fullName>
    </submittedName>
</protein>
<feature type="compositionally biased region" description="Pro residues" evidence="1">
    <location>
        <begin position="780"/>
        <end position="791"/>
    </location>
</feature>
<feature type="region of interest" description="Disordered" evidence="1">
    <location>
        <begin position="486"/>
        <end position="512"/>
    </location>
</feature>
<feature type="region of interest" description="Disordered" evidence="1">
    <location>
        <begin position="162"/>
        <end position="201"/>
    </location>
</feature>
<dbReference type="GeneID" id="91987206"/>
<feature type="compositionally biased region" description="Basic and acidic residues" evidence="1">
    <location>
        <begin position="584"/>
        <end position="613"/>
    </location>
</feature>
<reference evidence="3" key="1">
    <citation type="submission" date="2015-01" db="EMBL/GenBank/DDBJ databases">
        <title>The Genome Sequence of Cryptococcus gattii MMRL2647.</title>
        <authorList>
            <consortium name="The Broad Institute Genomics Platform"/>
            <person name="Cuomo C."/>
            <person name="Litvintseva A."/>
            <person name="Chen Y."/>
            <person name="Heitman J."/>
            <person name="Sun S."/>
            <person name="Springer D."/>
            <person name="Dromer F."/>
            <person name="Young S."/>
            <person name="Zeng Q."/>
            <person name="Gargeya S."/>
            <person name="Abouelleil A."/>
            <person name="Alvarado L."/>
            <person name="Chapman S.B."/>
            <person name="Gainer-Dewar J."/>
            <person name="Goldberg J."/>
            <person name="Griggs A."/>
            <person name="Gujja S."/>
            <person name="Hansen M."/>
            <person name="Howarth C."/>
            <person name="Imamovic A."/>
            <person name="Larimer J."/>
            <person name="Murphy C."/>
            <person name="Naylor J."/>
            <person name="Pearson M."/>
            <person name="Priest M."/>
            <person name="Roberts A."/>
            <person name="Saif S."/>
            <person name="Shea T."/>
            <person name="Sykes S."/>
            <person name="Wortman J."/>
            <person name="Nusbaum C."/>
            <person name="Birren B."/>
        </authorList>
    </citation>
    <scope>NUCLEOTIDE SEQUENCE [LARGE SCALE GENOMIC DNA]</scope>
    <source>
        <strain evidence="3">IND107</strain>
    </source>
</reference>
<feature type="compositionally biased region" description="Pro residues" evidence="1">
    <location>
        <begin position="835"/>
        <end position="852"/>
    </location>
</feature>
<dbReference type="Pfam" id="PF15496">
    <property type="entry name" value="DUF4646"/>
    <property type="match status" value="1"/>
</dbReference>
<evidence type="ECO:0000256" key="1">
    <source>
        <dbReference type="SAM" id="MobiDB-lite"/>
    </source>
</evidence>
<feature type="region of interest" description="Disordered" evidence="1">
    <location>
        <begin position="827"/>
        <end position="907"/>
    </location>
</feature>
<dbReference type="RefSeq" id="XP_066616820.1">
    <property type="nucleotide sequence ID" value="XM_066754919.1"/>
</dbReference>
<feature type="compositionally biased region" description="Polar residues" evidence="1">
    <location>
        <begin position="384"/>
        <end position="393"/>
    </location>
</feature>
<feature type="region of interest" description="Disordered" evidence="1">
    <location>
        <begin position="266"/>
        <end position="400"/>
    </location>
</feature>
<feature type="compositionally biased region" description="Acidic residues" evidence="1">
    <location>
        <begin position="1035"/>
        <end position="1054"/>
    </location>
</feature>
<proteinExistence type="predicted"/>
<dbReference type="InterPro" id="IPR028018">
    <property type="entry name" value="DUF4646"/>
</dbReference>
<sequence length="1132" mass="122464">MTKTNTPPPPSALHSYEPPTEIASHPPSQRHHHDHEHHHHHSHYVRSVKSSGTLKEAIQEKHLDGFKGEETVEAQAKVVSEPSVPPIIASAKASTKTKNTSIAASVKTSSAAVATSHITRRKSILATTSAPAQVVGVVPAVASAPATIVPSVAPSVATLPTNVKASSKTPSAKAVSGPRTVKEPSLRAPSPTPSHRSRYSHHHPEVIVNVTIPQAIAAPAPLPPPVLNPDPSIPIVIEGTVKEALEKAVEDVPATPLVVPVTPHHASKTASIPAVPPSPSPSTRSRLSRLQSAKATTVPLPPVAPIAEEQGVEEEPEERVVEETRVVTTTRTIKRRPASPPKVLESGSHYVENILEDEEPTPPPSTKPKSSVQSNPQIPPLPSPVSSAPNTPVTMKCHLFNSKPSLPPKIRNVETTTVESISYPLLPQQSIEETDVNTAASTAGGPTTEGIGGARSVALTASSGRMSWTKAGIHPIPMVDYKGLMKRSPAPSQKKPLPPLTGAATPPVRVPTTTDEVTTTSAAQAMPLPATTAAMTAPASNTASPTTIALEATPTPTSPRTIMTLSAQLGRDSHGNEHVHARWRDHTNVDKVNEPDAAGHVETTELPVETDKERRRRTKRETKERKKRDKLTSSPPYRPIGALPPPISERYACPPAPTEIGRQAKQRLGEKMGRGGPTLPLPLPLPRPQLFPRPPPLVGVRRPIIPHQMFNPMMFNPMMSGYPIGTMGMPMGMGMPMAGPMPGIMPGMPGVGNLPRGWFGRDQLGRDFAGPGGVGSSQPYRPPDPSALPPMPFGLPFIARPGQEGFDQYGRMLPPALPEGWDGWGRPIVAAGVNPPAPPPQPPQEPPAPLPQPQTHDTPLAAQPSGMGGSTYGYPTQFGSQTSTLMSKTATGRPDQPPCFDRPPAQQDSYYRYEPFEAFSISANLLNHPHQLHLPPELVSRDVNEQDWMKFIEDLSREALHGASHSLTRQARGEHTGPDPLLSEAVHSLLASWAVAFFAPRGIRVYVAQNGKKIIPPPIEPPHSKRGYSHASEWSDSESASDDDFGYGTEDDEEREARKSDMYLPKREREIRRSERIRMRKWERRRRMRESELKNGEYRGAWEIHFVPATPTIWQLGTRPRTYGEPVVKLKR</sequence>
<feature type="region of interest" description="Disordered" evidence="1">
    <location>
        <begin position="768"/>
        <end position="791"/>
    </location>
</feature>
<feature type="compositionally biased region" description="Pro residues" evidence="1">
    <location>
        <begin position="1"/>
        <end position="11"/>
    </location>
</feature>
<feature type="region of interest" description="Disordered" evidence="1">
    <location>
        <begin position="1"/>
        <end position="51"/>
    </location>
</feature>
<gene>
    <name evidence="2" type="ORF">I308_100348</name>
</gene>
<feature type="compositionally biased region" description="Basic residues" evidence="1">
    <location>
        <begin position="614"/>
        <end position="629"/>
    </location>
</feature>
<feature type="region of interest" description="Disordered" evidence="1">
    <location>
        <begin position="1013"/>
        <end position="1059"/>
    </location>
</feature>
<keyword evidence="3" id="KW-1185">Reference proteome</keyword>
<feature type="compositionally biased region" description="Low complexity" evidence="1">
    <location>
        <begin position="281"/>
        <end position="293"/>
    </location>
</feature>